<protein>
    <submittedName>
        <fullName evidence="6">HTH-type transcriptional regulator YofA</fullName>
    </submittedName>
</protein>
<proteinExistence type="inferred from homology"/>
<evidence type="ECO:0000313" key="7">
    <source>
        <dbReference type="Proteomes" id="UP000193061"/>
    </source>
</evidence>
<accession>A0A1X6ZKQ8</accession>
<dbReference type="GO" id="GO:0006351">
    <property type="term" value="P:DNA-templated transcription"/>
    <property type="evidence" value="ECO:0007669"/>
    <property type="project" value="TreeGrafter"/>
</dbReference>
<dbReference type="InterPro" id="IPR036388">
    <property type="entry name" value="WH-like_DNA-bd_sf"/>
</dbReference>
<dbReference type="Proteomes" id="UP000193061">
    <property type="component" value="Unassembled WGS sequence"/>
</dbReference>
<evidence type="ECO:0000256" key="4">
    <source>
        <dbReference type="ARBA" id="ARBA00023163"/>
    </source>
</evidence>
<dbReference type="InterPro" id="IPR036390">
    <property type="entry name" value="WH_DNA-bd_sf"/>
</dbReference>
<gene>
    <name evidence="6" type="primary">yofA_3</name>
    <name evidence="6" type="ORF">ROA7450_02623</name>
</gene>
<keyword evidence="7" id="KW-1185">Reference proteome</keyword>
<evidence type="ECO:0000256" key="1">
    <source>
        <dbReference type="ARBA" id="ARBA00009437"/>
    </source>
</evidence>
<dbReference type="SUPFAM" id="SSF46785">
    <property type="entry name" value="Winged helix' DNA-binding domain"/>
    <property type="match status" value="1"/>
</dbReference>
<dbReference type="EMBL" id="FWFX01000008">
    <property type="protein sequence ID" value="SLN52300.1"/>
    <property type="molecule type" value="Genomic_DNA"/>
</dbReference>
<evidence type="ECO:0000313" key="6">
    <source>
        <dbReference type="EMBL" id="SLN52300.1"/>
    </source>
</evidence>
<dbReference type="InterPro" id="IPR000847">
    <property type="entry name" value="LysR_HTH_N"/>
</dbReference>
<dbReference type="Pfam" id="PF00126">
    <property type="entry name" value="HTH_1"/>
    <property type="match status" value="1"/>
</dbReference>
<dbReference type="GO" id="GO:0043565">
    <property type="term" value="F:sequence-specific DNA binding"/>
    <property type="evidence" value="ECO:0007669"/>
    <property type="project" value="TreeGrafter"/>
</dbReference>
<sequence length="294" mass="32737">MHSMHWDDLRYLLAIKRAGSLSHAANTLGINQSTVSRRIVKREKQLNVKLLERRPEGAILSEAGLKLCALAESTESELQFLLREIAETELTLSGPLVIACVDMLIDRFLAPHLAEFQAENPNLNLSVLAGLETVDLMRGKADVALRVSQGPDENLVGRRLCDFGLGIYGAADRGDADVLDWIDWPDGRWFNANIPKHLKSRPVKHYTDSFLSMNALVRTGMGMAVLPCYWADCDPALKRIYPTPVSHQDLGLWLLYHPDKKQSPRLRAFIDFISPIVVAHSEKFAGSSLGTKSL</sequence>
<dbReference type="GO" id="GO:0003700">
    <property type="term" value="F:DNA-binding transcription factor activity"/>
    <property type="evidence" value="ECO:0007669"/>
    <property type="project" value="InterPro"/>
</dbReference>
<evidence type="ECO:0000256" key="3">
    <source>
        <dbReference type="ARBA" id="ARBA00023125"/>
    </source>
</evidence>
<feature type="domain" description="HTH lysR-type" evidence="5">
    <location>
        <begin position="4"/>
        <end position="61"/>
    </location>
</feature>
<keyword evidence="4" id="KW-0804">Transcription</keyword>
<dbReference type="Pfam" id="PF03466">
    <property type="entry name" value="LysR_substrate"/>
    <property type="match status" value="1"/>
</dbReference>
<keyword evidence="2" id="KW-0805">Transcription regulation</keyword>
<dbReference type="Gene3D" id="3.40.190.290">
    <property type="match status" value="1"/>
</dbReference>
<dbReference type="AlphaFoldDB" id="A0A1X6ZKQ8"/>
<dbReference type="RefSeq" id="WP_085806256.1">
    <property type="nucleotide sequence ID" value="NZ_FWFX01000008.1"/>
</dbReference>
<dbReference type="PANTHER" id="PTHR30537:SF3">
    <property type="entry name" value="TRANSCRIPTIONAL REGULATORY PROTEIN"/>
    <property type="match status" value="1"/>
</dbReference>
<dbReference type="OrthoDB" id="9798121at2"/>
<reference evidence="6 7" key="1">
    <citation type="submission" date="2017-03" db="EMBL/GenBank/DDBJ databases">
        <authorList>
            <person name="Afonso C.L."/>
            <person name="Miller P.J."/>
            <person name="Scott M.A."/>
            <person name="Spackman E."/>
            <person name="Goraichik I."/>
            <person name="Dimitrov K.M."/>
            <person name="Suarez D.L."/>
            <person name="Swayne D.E."/>
        </authorList>
    </citation>
    <scope>NUCLEOTIDE SEQUENCE [LARGE SCALE GENOMIC DNA]</scope>
    <source>
        <strain evidence="6 7">CECT 7450</strain>
    </source>
</reference>
<keyword evidence="3" id="KW-0238">DNA-binding</keyword>
<organism evidence="6 7">
    <name type="scientific">Roseovarius albus</name>
    <dbReference type="NCBI Taxonomy" id="1247867"/>
    <lineage>
        <taxon>Bacteria</taxon>
        <taxon>Pseudomonadati</taxon>
        <taxon>Pseudomonadota</taxon>
        <taxon>Alphaproteobacteria</taxon>
        <taxon>Rhodobacterales</taxon>
        <taxon>Roseobacteraceae</taxon>
        <taxon>Roseovarius</taxon>
    </lineage>
</organism>
<dbReference type="Gene3D" id="1.10.10.10">
    <property type="entry name" value="Winged helix-like DNA-binding domain superfamily/Winged helix DNA-binding domain"/>
    <property type="match status" value="1"/>
</dbReference>
<dbReference type="PANTHER" id="PTHR30537">
    <property type="entry name" value="HTH-TYPE TRANSCRIPTIONAL REGULATOR"/>
    <property type="match status" value="1"/>
</dbReference>
<evidence type="ECO:0000259" key="5">
    <source>
        <dbReference type="PROSITE" id="PS50931"/>
    </source>
</evidence>
<comment type="similarity">
    <text evidence="1">Belongs to the LysR transcriptional regulatory family.</text>
</comment>
<dbReference type="SUPFAM" id="SSF53850">
    <property type="entry name" value="Periplasmic binding protein-like II"/>
    <property type="match status" value="1"/>
</dbReference>
<dbReference type="PROSITE" id="PS50931">
    <property type="entry name" value="HTH_LYSR"/>
    <property type="match status" value="1"/>
</dbReference>
<name>A0A1X6ZKQ8_9RHOB</name>
<evidence type="ECO:0000256" key="2">
    <source>
        <dbReference type="ARBA" id="ARBA00023015"/>
    </source>
</evidence>
<dbReference type="InterPro" id="IPR058163">
    <property type="entry name" value="LysR-type_TF_proteobact-type"/>
</dbReference>
<dbReference type="InterPro" id="IPR005119">
    <property type="entry name" value="LysR_subst-bd"/>
</dbReference>